<proteinExistence type="predicted"/>
<evidence type="ECO:0000313" key="4">
    <source>
        <dbReference type="Proteomes" id="UP000561326"/>
    </source>
</evidence>
<dbReference type="SMART" id="SM00028">
    <property type="entry name" value="TPR"/>
    <property type="match status" value="3"/>
</dbReference>
<comment type="caution">
    <text evidence="3">The sequence shown here is derived from an EMBL/GenBank/DDBJ whole genome shotgun (WGS) entry which is preliminary data.</text>
</comment>
<dbReference type="GO" id="GO:0016757">
    <property type="term" value="F:glycosyltransferase activity"/>
    <property type="evidence" value="ECO:0007669"/>
    <property type="project" value="InterPro"/>
</dbReference>
<dbReference type="Gene3D" id="3.40.50.2000">
    <property type="entry name" value="Glycogen Phosphorylase B"/>
    <property type="match status" value="2"/>
</dbReference>
<dbReference type="RefSeq" id="WP_168974646.1">
    <property type="nucleotide sequence ID" value="NZ_JABAGO010000005.1"/>
</dbReference>
<feature type="domain" description="Glycosyl transferase family 1" evidence="2">
    <location>
        <begin position="161"/>
        <end position="307"/>
    </location>
</feature>
<organism evidence="3 4">
    <name type="scientific">Aneurinibacillus aneurinilyticus</name>
    <name type="common">Bacillus aneurinolyticus</name>
    <dbReference type="NCBI Taxonomy" id="1391"/>
    <lineage>
        <taxon>Bacteria</taxon>
        <taxon>Bacillati</taxon>
        <taxon>Bacillota</taxon>
        <taxon>Bacilli</taxon>
        <taxon>Bacillales</taxon>
        <taxon>Paenibacillaceae</taxon>
        <taxon>Aneurinibacillus group</taxon>
        <taxon>Aneurinibacillus</taxon>
    </lineage>
</organism>
<dbReference type="PROSITE" id="PS50005">
    <property type="entry name" value="TPR"/>
    <property type="match status" value="2"/>
</dbReference>
<evidence type="ECO:0000313" key="3">
    <source>
        <dbReference type="EMBL" id="NME97563.1"/>
    </source>
</evidence>
<dbReference type="Gene3D" id="1.25.40.10">
    <property type="entry name" value="Tetratricopeptide repeat domain"/>
    <property type="match status" value="1"/>
</dbReference>
<evidence type="ECO:0000256" key="1">
    <source>
        <dbReference type="PROSITE-ProRule" id="PRU00339"/>
    </source>
</evidence>
<dbReference type="Pfam" id="PF13181">
    <property type="entry name" value="TPR_8"/>
    <property type="match status" value="1"/>
</dbReference>
<dbReference type="InterPro" id="IPR011990">
    <property type="entry name" value="TPR-like_helical_dom_sf"/>
</dbReference>
<evidence type="ECO:0000259" key="2">
    <source>
        <dbReference type="Pfam" id="PF00534"/>
    </source>
</evidence>
<gene>
    <name evidence="3" type="ORF">HF838_04735</name>
</gene>
<dbReference type="Proteomes" id="UP000561326">
    <property type="component" value="Unassembled WGS sequence"/>
</dbReference>
<feature type="repeat" description="TPR" evidence="1">
    <location>
        <begin position="458"/>
        <end position="491"/>
    </location>
</feature>
<sequence length="1132" mass="130895">MGPDKIKINWAGSQCVNHSLALVNREICKRLIAEDKFDIKIIPYEEDPHFVIDKEIKSIKEKYAVPDSQADITVRHQWPPDFNRPNSNQWILMQPWEFGSIPRKWYIPMKYWIDEVWVYSAYNKECYVQSGIPENKIKVIPLGVDENTFHYNVEPIVLNTNKSFKFLFVGGTLLRKGIDMLLQAYVDEFTQKDDVCLVIKDVGTSSFYQGRNLGEIIRRLQADEKNPEILYINQELSSKEMAGLYKACNCLASPYRGEGFGLPIIEAMACGTPAIVPCLGPSKDFCHEDTAFLIPSKQEKWMDKKIDGMETVDFPWWLKIDKNELQRKMRFTYENQETVKQKGQKASQEIVSTFTWSRSVQLVSERLQELGAAKQPTRLSVQEIITEEVKKGIELYQKNELDQALDTFLCVLDTYPASIDARSYVAGIFFQRKEMERALEQFSIMSNMMEKQLEAFQASIWNYIGICHASLEEYEKAIHAFRKGLKGNPVNRLMVINCYQDMIRQLDKKELLIESYYNLGMQYFEMGNDFRAKEMYEKALEMDANRQDVQQSLQKVREKILRAKETYTSRRSVAKVKNIEELYHRVAYTFEGEEGGTHQPQEYWLSYFLPGDRVLDIGCGNKRLMEMLNHIGVETDGHGSVNGLSMKGQKVEDFPVGKEAMYDGIFLGGVVEYLAPDDLLNLLVQCITSLKNNGKLIIVAPNIIHPSVFKNFWLGLTHGRPYPKQLMESILETLGLMIKESTYQNDNAYDYYVVAQKNAYEIVWQSPIYNASGYAEEQKSFLDALKPFPLKVKIEPTEPQPKPELTKSEMKNYLESLQHNKLEQPLIHYQAAPAYLFTYPHAPISIGRTMFETDSLPPGWVEKMNELTEIWVPSEFNRETFATAGVEKERIFILPGTLDAKLYNPDQIQPYPLANTYSFKFLSVFDWNKRKGWDVLVRAYFKEFSAKEDVCLILKISKMLESNANIGRDILEQARLMGLRSIPPIQIVESYFTEEDMIRLYAAVDAFVLPSRGEGWGRPYMEAMAMALPTIGTRWGGQTAFMNDTNSYLIDVEGIVPIERSIPYFGRLDGHRWAEPSEEHLRLLMRSVYENAEQAKQIGKKAREEVFNKFSKQKVAERMYRRIDELVQRFYG</sequence>
<dbReference type="Pfam" id="PF13692">
    <property type="entry name" value="Glyco_trans_1_4"/>
    <property type="match status" value="1"/>
</dbReference>
<dbReference type="SUPFAM" id="SSF48452">
    <property type="entry name" value="TPR-like"/>
    <property type="match status" value="1"/>
</dbReference>
<keyword evidence="1" id="KW-0802">TPR repeat</keyword>
<dbReference type="InterPro" id="IPR001296">
    <property type="entry name" value="Glyco_trans_1"/>
</dbReference>
<accession>A0A848CP03</accession>
<dbReference type="Pfam" id="PF00534">
    <property type="entry name" value="Glycos_transf_1"/>
    <property type="match status" value="1"/>
</dbReference>
<dbReference type="InterPro" id="IPR029063">
    <property type="entry name" value="SAM-dependent_MTases_sf"/>
</dbReference>
<dbReference type="PROSITE" id="PS50293">
    <property type="entry name" value="TPR_REGION"/>
    <property type="match status" value="1"/>
</dbReference>
<keyword evidence="3" id="KW-0808">Transferase</keyword>
<dbReference type="SUPFAM" id="SSF53756">
    <property type="entry name" value="UDP-Glycosyltransferase/glycogen phosphorylase"/>
    <property type="match status" value="2"/>
</dbReference>
<dbReference type="EMBL" id="JABAGO010000005">
    <property type="protein sequence ID" value="NME97563.1"/>
    <property type="molecule type" value="Genomic_DNA"/>
</dbReference>
<dbReference type="Gene3D" id="3.40.50.150">
    <property type="entry name" value="Vaccinia Virus protein VP39"/>
    <property type="match status" value="1"/>
</dbReference>
<dbReference type="PANTHER" id="PTHR46656:SF3">
    <property type="entry name" value="PUTATIVE-RELATED"/>
    <property type="match status" value="1"/>
</dbReference>
<dbReference type="InterPro" id="IPR019734">
    <property type="entry name" value="TPR_rpt"/>
</dbReference>
<dbReference type="PANTHER" id="PTHR46656">
    <property type="entry name" value="PUTATIVE-RELATED"/>
    <property type="match status" value="1"/>
</dbReference>
<name>A0A848CP03_ANEAE</name>
<protein>
    <submittedName>
        <fullName evidence="3">Glycosyltransferase</fullName>
    </submittedName>
</protein>
<feature type="repeat" description="TPR" evidence="1">
    <location>
        <begin position="513"/>
        <end position="546"/>
    </location>
</feature>
<reference evidence="3 4" key="1">
    <citation type="submission" date="2020-04" db="EMBL/GenBank/DDBJ databases">
        <authorList>
            <person name="Hitch T.C.A."/>
            <person name="Wylensek D."/>
            <person name="Clavel T."/>
        </authorList>
    </citation>
    <scope>NUCLEOTIDE SEQUENCE [LARGE SCALE GENOMIC DNA]</scope>
    <source>
        <strain evidence="3 4">WB01_D5_05</strain>
    </source>
</reference>
<dbReference type="AlphaFoldDB" id="A0A848CP03"/>
<dbReference type="SUPFAM" id="SSF53335">
    <property type="entry name" value="S-adenosyl-L-methionine-dependent methyltransferases"/>
    <property type="match status" value="1"/>
</dbReference>